<dbReference type="Proteomes" id="UP001266305">
    <property type="component" value="Unassembled WGS sequence"/>
</dbReference>
<sequence length="215" mass="23558">MTGPARCFGFPTDPLALQRKTPDPGFSSSFYTGDAQDTGLQSDPDGGWKSGTSMVPATRTSAEDLMTLVGGCLGGPGVMGIIGPGKEAKQMENGMLVMDSAGRQLQRSWDTEARRWVPRWRMGGALPGSDICAVICWVMRNGLYRTGTVVEAGALHAGKRGELQDERFYVATFQQLKQLESVSHSPVYSHFNETLLEVSVIWAFEEQEHFIHRVT</sequence>
<accession>A0ABQ9TS15</accession>
<gene>
    <name evidence="2" type="ORF">P7K49_033480</name>
</gene>
<feature type="region of interest" description="Disordered" evidence="1">
    <location>
        <begin position="13"/>
        <end position="50"/>
    </location>
</feature>
<name>A0ABQ9TS15_SAGOE</name>
<keyword evidence="3" id="KW-1185">Reference proteome</keyword>
<evidence type="ECO:0000313" key="3">
    <source>
        <dbReference type="Proteomes" id="UP001266305"/>
    </source>
</evidence>
<organism evidence="2 3">
    <name type="scientific">Saguinus oedipus</name>
    <name type="common">Cotton-top tamarin</name>
    <name type="synonym">Oedipomidas oedipus</name>
    <dbReference type="NCBI Taxonomy" id="9490"/>
    <lineage>
        <taxon>Eukaryota</taxon>
        <taxon>Metazoa</taxon>
        <taxon>Chordata</taxon>
        <taxon>Craniata</taxon>
        <taxon>Vertebrata</taxon>
        <taxon>Euteleostomi</taxon>
        <taxon>Mammalia</taxon>
        <taxon>Eutheria</taxon>
        <taxon>Euarchontoglires</taxon>
        <taxon>Primates</taxon>
        <taxon>Haplorrhini</taxon>
        <taxon>Platyrrhini</taxon>
        <taxon>Cebidae</taxon>
        <taxon>Callitrichinae</taxon>
        <taxon>Saguinus</taxon>
    </lineage>
</organism>
<proteinExistence type="predicted"/>
<evidence type="ECO:0000313" key="2">
    <source>
        <dbReference type="EMBL" id="KAK2087573.1"/>
    </source>
</evidence>
<protein>
    <submittedName>
        <fullName evidence="2">Uncharacterized protein</fullName>
    </submittedName>
</protein>
<dbReference type="EMBL" id="JASSZA010000019">
    <property type="protein sequence ID" value="KAK2087573.1"/>
    <property type="molecule type" value="Genomic_DNA"/>
</dbReference>
<reference evidence="2 3" key="1">
    <citation type="submission" date="2023-05" db="EMBL/GenBank/DDBJ databases">
        <title>B98-5 Cell Line De Novo Hybrid Assembly: An Optical Mapping Approach.</title>
        <authorList>
            <person name="Kananen K."/>
            <person name="Auerbach J.A."/>
            <person name="Kautto E."/>
            <person name="Blachly J.S."/>
        </authorList>
    </citation>
    <scope>NUCLEOTIDE SEQUENCE [LARGE SCALE GENOMIC DNA]</scope>
    <source>
        <strain evidence="2">B95-8</strain>
        <tissue evidence="2">Cell line</tissue>
    </source>
</reference>
<evidence type="ECO:0000256" key="1">
    <source>
        <dbReference type="SAM" id="MobiDB-lite"/>
    </source>
</evidence>
<comment type="caution">
    <text evidence="2">The sequence shown here is derived from an EMBL/GenBank/DDBJ whole genome shotgun (WGS) entry which is preliminary data.</text>
</comment>